<dbReference type="AlphaFoldDB" id="A0A2R2MRI0"/>
<keyword evidence="11" id="KW-1185">Reference proteome</keyword>
<dbReference type="PROSITE" id="PS00010">
    <property type="entry name" value="ASX_HYDROXYL"/>
    <property type="match status" value="1"/>
</dbReference>
<dbReference type="Pfam" id="PF00059">
    <property type="entry name" value="Lectin_C"/>
    <property type="match status" value="1"/>
</dbReference>
<dbReference type="InterPro" id="IPR016186">
    <property type="entry name" value="C-type_lectin-like/link_sf"/>
</dbReference>
<keyword evidence="2" id="KW-0964">Secreted</keyword>
<dbReference type="SMART" id="SM00181">
    <property type="entry name" value="EGF"/>
    <property type="match status" value="1"/>
</dbReference>
<dbReference type="CDD" id="cd00054">
    <property type="entry name" value="EGF_CA"/>
    <property type="match status" value="1"/>
</dbReference>
<comment type="subcellular location">
    <subcellularLocation>
        <location evidence="1">Secreted</location>
    </subcellularLocation>
</comment>
<gene>
    <name evidence="12" type="primary">LOC106158196</name>
</gene>
<dbReference type="SMART" id="SM00179">
    <property type="entry name" value="EGF_CA"/>
    <property type="match status" value="2"/>
</dbReference>
<evidence type="ECO:0000256" key="5">
    <source>
        <dbReference type="ARBA" id="ARBA00022737"/>
    </source>
</evidence>
<keyword evidence="5" id="KW-0677">Repeat</keyword>
<keyword evidence="3 8" id="KW-0245">EGF-like domain</keyword>
<dbReference type="PROSITE" id="PS01187">
    <property type="entry name" value="EGF_CA"/>
    <property type="match status" value="1"/>
</dbReference>
<dbReference type="Gene3D" id="3.10.100.10">
    <property type="entry name" value="Mannose-Binding Protein A, subunit A"/>
    <property type="match status" value="1"/>
</dbReference>
<dbReference type="PROSITE" id="PS50041">
    <property type="entry name" value="C_TYPE_LECTIN_2"/>
    <property type="match status" value="1"/>
</dbReference>
<dbReference type="GO" id="GO:0005509">
    <property type="term" value="F:calcium ion binding"/>
    <property type="evidence" value="ECO:0007669"/>
    <property type="project" value="InterPro"/>
</dbReference>
<dbReference type="FunFam" id="2.10.25.10:FF:000038">
    <property type="entry name" value="Fibrillin 2"/>
    <property type="match status" value="1"/>
</dbReference>
<dbReference type="InterPro" id="IPR001881">
    <property type="entry name" value="EGF-like_Ca-bd_dom"/>
</dbReference>
<keyword evidence="7" id="KW-0325">Glycoprotein</keyword>
<evidence type="ECO:0000256" key="7">
    <source>
        <dbReference type="ARBA" id="ARBA00023180"/>
    </source>
</evidence>
<dbReference type="Gene3D" id="2.10.25.10">
    <property type="entry name" value="Laminin"/>
    <property type="match status" value="2"/>
</dbReference>
<protein>
    <submittedName>
        <fullName evidence="12">Adhesion G protein-coupled receptor E2-like</fullName>
    </submittedName>
</protein>
<dbReference type="PROSITE" id="PS01186">
    <property type="entry name" value="EGF_2"/>
    <property type="match status" value="1"/>
</dbReference>
<evidence type="ECO:0000313" key="12">
    <source>
        <dbReference type="RefSeq" id="XP_023932855.1"/>
    </source>
</evidence>
<dbReference type="InterPro" id="IPR016187">
    <property type="entry name" value="CTDL_fold"/>
</dbReference>
<evidence type="ECO:0000256" key="6">
    <source>
        <dbReference type="ARBA" id="ARBA00023157"/>
    </source>
</evidence>
<dbReference type="InParanoid" id="A0A2R2MRI0"/>
<feature type="domain" description="C-type lectin" evidence="10">
    <location>
        <begin position="86"/>
        <end position="208"/>
    </location>
</feature>
<name>A0A2R2MRI0_LINAN</name>
<dbReference type="PROSITE" id="PS50026">
    <property type="entry name" value="EGF_3"/>
    <property type="match status" value="2"/>
</dbReference>
<feature type="domain" description="EGF-like" evidence="9">
    <location>
        <begin position="26"/>
        <end position="66"/>
    </location>
</feature>
<feature type="domain" description="EGF-like" evidence="9">
    <location>
        <begin position="1"/>
        <end position="25"/>
    </location>
</feature>
<evidence type="ECO:0000256" key="1">
    <source>
        <dbReference type="ARBA" id="ARBA00004613"/>
    </source>
</evidence>
<dbReference type="CDD" id="cd00037">
    <property type="entry name" value="CLECT"/>
    <property type="match status" value="1"/>
</dbReference>
<dbReference type="InterPro" id="IPR000152">
    <property type="entry name" value="EGF-type_Asp/Asn_hydroxyl_site"/>
</dbReference>
<dbReference type="Pfam" id="PF12947">
    <property type="entry name" value="EGF_3"/>
    <property type="match status" value="1"/>
</dbReference>
<proteinExistence type="predicted"/>
<dbReference type="OrthoDB" id="19903at2759"/>
<keyword evidence="6" id="KW-1015">Disulfide bond</keyword>
<reference evidence="12" key="1">
    <citation type="submission" date="2025-08" db="UniProtKB">
        <authorList>
            <consortium name="RefSeq"/>
        </authorList>
    </citation>
    <scope>IDENTIFICATION</scope>
    <source>
        <tissue evidence="12">Gonads</tissue>
    </source>
</reference>
<dbReference type="SUPFAM" id="SSF56436">
    <property type="entry name" value="C-type lectin-like"/>
    <property type="match status" value="1"/>
</dbReference>
<organism evidence="11 12">
    <name type="scientific">Lingula anatina</name>
    <name type="common">Brachiopod</name>
    <name type="synonym">Lingula unguis</name>
    <dbReference type="NCBI Taxonomy" id="7574"/>
    <lineage>
        <taxon>Eukaryota</taxon>
        <taxon>Metazoa</taxon>
        <taxon>Spiralia</taxon>
        <taxon>Lophotrochozoa</taxon>
        <taxon>Brachiopoda</taxon>
        <taxon>Linguliformea</taxon>
        <taxon>Lingulata</taxon>
        <taxon>Lingulida</taxon>
        <taxon>Linguloidea</taxon>
        <taxon>Lingulidae</taxon>
        <taxon>Lingula</taxon>
    </lineage>
</organism>
<evidence type="ECO:0000313" key="11">
    <source>
        <dbReference type="Proteomes" id="UP000085678"/>
    </source>
</evidence>
<dbReference type="GeneID" id="106158196"/>
<dbReference type="InterPro" id="IPR001304">
    <property type="entry name" value="C-type_lectin-like"/>
</dbReference>
<accession>A0A2R2MRI0</accession>
<dbReference type="SUPFAM" id="SSF57196">
    <property type="entry name" value="EGF/Laminin"/>
    <property type="match status" value="2"/>
</dbReference>
<dbReference type="Pfam" id="PF12662">
    <property type="entry name" value="cEGF"/>
    <property type="match status" value="1"/>
</dbReference>
<dbReference type="PANTHER" id="PTHR24039:SF58">
    <property type="entry name" value="EGF-LIKE DOMAIN-CONTAINING PROTEIN"/>
    <property type="match status" value="1"/>
</dbReference>
<dbReference type="SMART" id="SM00034">
    <property type="entry name" value="CLECT"/>
    <property type="match status" value="1"/>
</dbReference>
<sequence length="212" mass="22324">MSEDTVGSFSCSCLPGFTGDGQTCNDVDECSLGTDNCAENATCTDTVGSFSCSCLPFFTGDGITCVDTRTCPGGPPGSEFWVKSSDGTKCFQFFSDQLDYAGAKAQCVTNVTGSTLAIILSESQNSDVEGLIPDVTTSVKNWIGLEQSTPGTWAWLDSTSTAGYINWDGNNGGTAPSNADKACGAINNKQIKKWKEQTCSEPGQYICEVILP</sequence>
<evidence type="ECO:0000256" key="4">
    <source>
        <dbReference type="ARBA" id="ARBA00022729"/>
    </source>
</evidence>
<dbReference type="STRING" id="7574.A0A2R2MRI0"/>
<dbReference type="InterPro" id="IPR018097">
    <property type="entry name" value="EGF_Ca-bd_CS"/>
</dbReference>
<dbReference type="InterPro" id="IPR000742">
    <property type="entry name" value="EGF"/>
</dbReference>
<dbReference type="KEGG" id="lak:106158196"/>
<dbReference type="InterPro" id="IPR026823">
    <property type="entry name" value="cEGF"/>
</dbReference>
<dbReference type="InterPro" id="IPR024731">
    <property type="entry name" value="NELL2-like_EGF"/>
</dbReference>
<keyword evidence="4" id="KW-0732">Signal</keyword>
<dbReference type="RefSeq" id="XP_023932855.1">
    <property type="nucleotide sequence ID" value="XM_024077087.1"/>
</dbReference>
<evidence type="ECO:0000256" key="2">
    <source>
        <dbReference type="ARBA" id="ARBA00022525"/>
    </source>
</evidence>
<evidence type="ECO:0000256" key="3">
    <source>
        <dbReference type="ARBA" id="ARBA00022536"/>
    </source>
</evidence>
<dbReference type="PANTHER" id="PTHR24039">
    <property type="entry name" value="FIBRILLIN-RELATED"/>
    <property type="match status" value="1"/>
</dbReference>
<evidence type="ECO:0000259" key="10">
    <source>
        <dbReference type="PROSITE" id="PS50041"/>
    </source>
</evidence>
<evidence type="ECO:0000256" key="8">
    <source>
        <dbReference type="PROSITE-ProRule" id="PRU00076"/>
    </source>
</evidence>
<comment type="caution">
    <text evidence="8">Lacks conserved residue(s) required for the propagation of feature annotation.</text>
</comment>
<evidence type="ECO:0000259" key="9">
    <source>
        <dbReference type="PROSITE" id="PS50026"/>
    </source>
</evidence>
<dbReference type="GO" id="GO:0005576">
    <property type="term" value="C:extracellular region"/>
    <property type="evidence" value="ECO:0007669"/>
    <property type="project" value="UniProtKB-SubCell"/>
</dbReference>
<dbReference type="Proteomes" id="UP000085678">
    <property type="component" value="Unplaced"/>
</dbReference>